<reference evidence="1" key="1">
    <citation type="submission" date="2023-10" db="EMBL/GenBank/DDBJ databases">
        <authorList>
            <person name="Rodriguez Cubillos JULIANA M."/>
            <person name="De Vega J."/>
        </authorList>
    </citation>
    <scope>NUCLEOTIDE SEQUENCE</scope>
</reference>
<accession>A0ACB0I907</accession>
<evidence type="ECO:0000313" key="2">
    <source>
        <dbReference type="Proteomes" id="UP001177021"/>
    </source>
</evidence>
<organism evidence="1 2">
    <name type="scientific">Trifolium pratense</name>
    <name type="common">Red clover</name>
    <dbReference type="NCBI Taxonomy" id="57577"/>
    <lineage>
        <taxon>Eukaryota</taxon>
        <taxon>Viridiplantae</taxon>
        <taxon>Streptophyta</taxon>
        <taxon>Embryophyta</taxon>
        <taxon>Tracheophyta</taxon>
        <taxon>Spermatophyta</taxon>
        <taxon>Magnoliopsida</taxon>
        <taxon>eudicotyledons</taxon>
        <taxon>Gunneridae</taxon>
        <taxon>Pentapetalae</taxon>
        <taxon>rosids</taxon>
        <taxon>fabids</taxon>
        <taxon>Fabales</taxon>
        <taxon>Fabaceae</taxon>
        <taxon>Papilionoideae</taxon>
        <taxon>50 kb inversion clade</taxon>
        <taxon>NPAAA clade</taxon>
        <taxon>Hologalegina</taxon>
        <taxon>IRL clade</taxon>
        <taxon>Trifolieae</taxon>
        <taxon>Trifolium</taxon>
    </lineage>
</organism>
<protein>
    <submittedName>
        <fullName evidence="1">Uncharacterized protein</fullName>
    </submittedName>
</protein>
<proteinExistence type="predicted"/>
<comment type="caution">
    <text evidence="1">The sequence shown here is derived from an EMBL/GenBank/DDBJ whole genome shotgun (WGS) entry which is preliminary data.</text>
</comment>
<keyword evidence="2" id="KW-1185">Reference proteome</keyword>
<sequence length="299" mass="34994">MEDESASNSHDSICPICLGPFIQLSYVDHCLHQFCFNCILRWTKVVSAKNHTPPSSVKCPLCKVCLLLLFQLIIIIFFIYLFIMLLNLNCVSIIMQTDNFSIIHGVDGDCFQRHYINHHYVEDCFILSKAHRYRLQCYYTQQGFLEDIFNIPQYWKSRKYNQPNNWLQTWLTREIQALTQEEDVNIIVHHIFGVVKPLWTSREQKSHINTPEKKQEEFKISVSEAARPFLGARTDRFVYEIQLFLASGLNIEAYDAVYIQRLGWSSPGENTEVSQNELVDRTTVIPYLYIFDDDSDGNE</sequence>
<dbReference type="Proteomes" id="UP001177021">
    <property type="component" value="Unassembled WGS sequence"/>
</dbReference>
<name>A0ACB0I907_TRIPR</name>
<evidence type="ECO:0000313" key="1">
    <source>
        <dbReference type="EMBL" id="CAJ2628668.1"/>
    </source>
</evidence>
<dbReference type="EMBL" id="CASHSV030000001">
    <property type="protein sequence ID" value="CAJ2628668.1"/>
    <property type="molecule type" value="Genomic_DNA"/>
</dbReference>
<gene>
    <name evidence="1" type="ORF">MILVUS5_LOCUS837</name>
</gene>